<protein>
    <submittedName>
        <fullName evidence="1">Uncharacterized protein</fullName>
    </submittedName>
</protein>
<reference evidence="1 2" key="1">
    <citation type="submission" date="2009-07" db="EMBL/GenBank/DDBJ databases">
        <authorList>
            <person name="Madupu R."/>
            <person name="Sebastian Y."/>
            <person name="Durkin A.S."/>
            <person name="Torralba M."/>
            <person name="Methe B."/>
            <person name="Sutton G.G."/>
            <person name="Strausberg R.L."/>
            <person name="Nelson K.E."/>
        </authorList>
    </citation>
    <scope>NUCLEOTIDE SEQUENCE [LARGE SCALE GENOMIC DNA]</scope>
    <source>
        <strain evidence="1 2">RM3268</strain>
    </source>
</reference>
<gene>
    <name evidence="1" type="ORF">CAMGR0001_1134</name>
</gene>
<keyword evidence="2" id="KW-1185">Reference proteome</keyword>
<dbReference type="Proteomes" id="UP000005709">
    <property type="component" value="Unassembled WGS sequence"/>
</dbReference>
<evidence type="ECO:0000313" key="2">
    <source>
        <dbReference type="Proteomes" id="UP000005709"/>
    </source>
</evidence>
<evidence type="ECO:0000313" key="1">
    <source>
        <dbReference type="EMBL" id="EEV16839.1"/>
    </source>
</evidence>
<name>C8PIT4_9BACT</name>
<dbReference type="EMBL" id="ACYG01000027">
    <property type="protein sequence ID" value="EEV16839.1"/>
    <property type="molecule type" value="Genomic_DNA"/>
</dbReference>
<dbReference type="AlphaFoldDB" id="C8PIT4"/>
<comment type="caution">
    <text evidence="1">The sequence shown here is derived from an EMBL/GenBank/DDBJ whole genome shotgun (WGS) entry which is preliminary data.</text>
</comment>
<accession>C8PIT4</accession>
<organism evidence="1 2">
    <name type="scientific">Campylobacter gracilis RM3268</name>
    <dbReference type="NCBI Taxonomy" id="553220"/>
    <lineage>
        <taxon>Bacteria</taxon>
        <taxon>Pseudomonadati</taxon>
        <taxon>Campylobacterota</taxon>
        <taxon>Epsilonproteobacteria</taxon>
        <taxon>Campylobacterales</taxon>
        <taxon>Campylobacteraceae</taxon>
        <taxon>Campylobacter</taxon>
    </lineage>
</organism>
<sequence>MRNEQPARISAKSALKRAIFWYDTYDPILFVEFYII</sequence>
<proteinExistence type="predicted"/>